<gene>
    <name evidence="8" type="ordered locus">Snas_2956</name>
</gene>
<dbReference type="CDD" id="cd06173">
    <property type="entry name" value="MFS_MefA_like"/>
    <property type="match status" value="1"/>
</dbReference>
<dbReference type="Pfam" id="PF07690">
    <property type="entry name" value="MFS_1"/>
    <property type="match status" value="1"/>
</dbReference>
<dbReference type="Gene3D" id="1.20.1250.20">
    <property type="entry name" value="MFS general substrate transporter like domains"/>
    <property type="match status" value="1"/>
</dbReference>
<evidence type="ECO:0000259" key="7">
    <source>
        <dbReference type="PROSITE" id="PS50850"/>
    </source>
</evidence>
<dbReference type="OrthoDB" id="3227279at2"/>
<reference evidence="8 9" key="1">
    <citation type="journal article" date="2009" name="Stand. Genomic Sci.">
        <title>Complete genome sequence of Stackebrandtia nassauensis type strain (LLR-40K-21).</title>
        <authorList>
            <person name="Munk C."/>
            <person name="Lapidus A."/>
            <person name="Copeland A."/>
            <person name="Jando M."/>
            <person name="Mayilraj S."/>
            <person name="Glavina Del Rio T."/>
            <person name="Nolan M."/>
            <person name="Chen F."/>
            <person name="Lucas S."/>
            <person name="Tice H."/>
            <person name="Cheng J.F."/>
            <person name="Han C."/>
            <person name="Detter J.C."/>
            <person name="Bruce D."/>
            <person name="Goodwin L."/>
            <person name="Chain P."/>
            <person name="Pitluck S."/>
            <person name="Goker M."/>
            <person name="Ovchinikova G."/>
            <person name="Pati A."/>
            <person name="Ivanova N."/>
            <person name="Mavromatis K."/>
            <person name="Chen A."/>
            <person name="Palaniappan K."/>
            <person name="Land M."/>
            <person name="Hauser L."/>
            <person name="Chang Y.J."/>
            <person name="Jeffries C.D."/>
            <person name="Bristow J."/>
            <person name="Eisen J.A."/>
            <person name="Markowitz V."/>
            <person name="Hugenholtz P."/>
            <person name="Kyrpides N.C."/>
            <person name="Klenk H.P."/>
        </authorList>
    </citation>
    <scope>NUCLEOTIDE SEQUENCE [LARGE SCALE GENOMIC DNA]</scope>
    <source>
        <strain evidence="9">DSM 44728 / CIP 108903 / NRRL B-16338 / NBRC 102104 / LLR-40K-21</strain>
    </source>
</reference>
<organism evidence="8 9">
    <name type="scientific">Stackebrandtia nassauensis (strain DSM 44728 / CIP 108903 / NRRL B-16338 / NBRC 102104 / LLR-40K-21)</name>
    <dbReference type="NCBI Taxonomy" id="446470"/>
    <lineage>
        <taxon>Bacteria</taxon>
        <taxon>Bacillati</taxon>
        <taxon>Actinomycetota</taxon>
        <taxon>Actinomycetes</taxon>
        <taxon>Glycomycetales</taxon>
        <taxon>Glycomycetaceae</taxon>
        <taxon>Stackebrandtia</taxon>
    </lineage>
</organism>
<evidence type="ECO:0000256" key="2">
    <source>
        <dbReference type="ARBA" id="ARBA00022475"/>
    </source>
</evidence>
<dbReference type="KEGG" id="sna:Snas_2956"/>
<feature type="transmembrane region" description="Helical" evidence="6">
    <location>
        <begin position="289"/>
        <end position="308"/>
    </location>
</feature>
<dbReference type="Proteomes" id="UP000000844">
    <property type="component" value="Chromosome"/>
</dbReference>
<dbReference type="InterPro" id="IPR036259">
    <property type="entry name" value="MFS_trans_sf"/>
</dbReference>
<evidence type="ECO:0000256" key="6">
    <source>
        <dbReference type="SAM" id="Phobius"/>
    </source>
</evidence>
<protein>
    <submittedName>
        <fullName evidence="8">Major facilitator superfamily MFS_1</fullName>
    </submittedName>
</protein>
<feature type="domain" description="Major facilitator superfamily (MFS) profile" evidence="7">
    <location>
        <begin position="212"/>
        <end position="412"/>
    </location>
</feature>
<feature type="transmembrane region" description="Helical" evidence="6">
    <location>
        <begin position="314"/>
        <end position="335"/>
    </location>
</feature>
<dbReference type="RefSeq" id="WP_013018202.1">
    <property type="nucleotide sequence ID" value="NC_013947.1"/>
</dbReference>
<dbReference type="PROSITE" id="PS50850">
    <property type="entry name" value="MFS"/>
    <property type="match status" value="1"/>
</dbReference>
<dbReference type="PANTHER" id="PTHR23513">
    <property type="entry name" value="INTEGRAL MEMBRANE EFFLUX PROTEIN-RELATED"/>
    <property type="match status" value="1"/>
</dbReference>
<evidence type="ECO:0000256" key="4">
    <source>
        <dbReference type="ARBA" id="ARBA00022989"/>
    </source>
</evidence>
<feature type="transmembrane region" description="Helical" evidence="6">
    <location>
        <begin position="378"/>
        <end position="397"/>
    </location>
</feature>
<feature type="transmembrane region" description="Helical" evidence="6">
    <location>
        <begin position="347"/>
        <end position="366"/>
    </location>
</feature>
<sequence length="412" mass="43118">MVDARARVRYRDVFGVPEFRALWFAELLSICGDQLARVALSVMVFTATDSAALTGLTYGLTYAPSLVGGILLSGLADRFPRREVMAVTDVVRAGLILLVAIPGLPFWVLCVLVGSVSLLTPVFKAAQIAVLPEILSEERFAAAMAIRQMTIQVAQLLGFAGGGLLIAAVSGQTALVLDAATFLFSALLVRMGLRARPAAASASTRPSWLHSMRQGARLAFTDRGLRTLMLLTWLMAVLTVYEGLAAPYAVALGGGSAVTGLLLTADPLGGVIGAYIFGRWVPAQLRPRLIGPLGILAAACLLGCLLQPGLIASLLLFVVSGGLGTIVVMQATTTFTVAVPDANRGQVMGLSNTGLSTASGLSPLLAGVLADDLGAVETVGWFGLASVAVAVPLAVLWRRVMRSDQHRWVPSE</sequence>
<feature type="transmembrane region" description="Helical" evidence="6">
    <location>
        <begin position="21"/>
        <end position="45"/>
    </location>
</feature>
<dbReference type="STRING" id="446470.Snas_2956"/>
<dbReference type="InterPro" id="IPR022324">
    <property type="entry name" value="Bacilysin_exporter_BacE_put"/>
</dbReference>
<keyword evidence="9" id="KW-1185">Reference proteome</keyword>
<feature type="transmembrane region" description="Helical" evidence="6">
    <location>
        <begin position="227"/>
        <end position="251"/>
    </location>
</feature>
<evidence type="ECO:0000256" key="3">
    <source>
        <dbReference type="ARBA" id="ARBA00022692"/>
    </source>
</evidence>
<dbReference type="eggNOG" id="COG2814">
    <property type="taxonomic scope" value="Bacteria"/>
</dbReference>
<dbReference type="PANTHER" id="PTHR23513:SF11">
    <property type="entry name" value="STAPHYLOFERRIN A TRANSPORTER"/>
    <property type="match status" value="1"/>
</dbReference>
<dbReference type="InterPro" id="IPR011701">
    <property type="entry name" value="MFS"/>
</dbReference>
<dbReference type="HOGENOM" id="CLU_034180_14_1_11"/>
<evidence type="ECO:0000256" key="1">
    <source>
        <dbReference type="ARBA" id="ARBA00004651"/>
    </source>
</evidence>
<accession>D3Q9E9</accession>
<dbReference type="GO" id="GO:0022857">
    <property type="term" value="F:transmembrane transporter activity"/>
    <property type="evidence" value="ECO:0007669"/>
    <property type="project" value="InterPro"/>
</dbReference>
<evidence type="ECO:0000256" key="5">
    <source>
        <dbReference type="ARBA" id="ARBA00023136"/>
    </source>
</evidence>
<dbReference type="SUPFAM" id="SSF103473">
    <property type="entry name" value="MFS general substrate transporter"/>
    <property type="match status" value="1"/>
</dbReference>
<keyword evidence="2" id="KW-1003">Cell membrane</keyword>
<dbReference type="InterPro" id="IPR020846">
    <property type="entry name" value="MFS_dom"/>
</dbReference>
<dbReference type="PRINTS" id="PR01988">
    <property type="entry name" value="EXPORTERBACE"/>
</dbReference>
<keyword evidence="3 6" id="KW-0812">Transmembrane</keyword>
<feature type="transmembrane region" description="Helical" evidence="6">
    <location>
        <begin position="51"/>
        <end position="72"/>
    </location>
</feature>
<keyword evidence="4 6" id="KW-1133">Transmembrane helix</keyword>
<evidence type="ECO:0000313" key="9">
    <source>
        <dbReference type="Proteomes" id="UP000000844"/>
    </source>
</evidence>
<proteinExistence type="predicted"/>
<dbReference type="EMBL" id="CP001778">
    <property type="protein sequence ID" value="ADD42631.1"/>
    <property type="molecule type" value="Genomic_DNA"/>
</dbReference>
<dbReference type="AlphaFoldDB" id="D3Q9E9"/>
<comment type="subcellular location">
    <subcellularLocation>
        <location evidence="1">Cell membrane</location>
        <topology evidence="1">Multi-pass membrane protein</topology>
    </subcellularLocation>
</comment>
<keyword evidence="5 6" id="KW-0472">Membrane</keyword>
<evidence type="ECO:0000313" key="8">
    <source>
        <dbReference type="EMBL" id="ADD42631.1"/>
    </source>
</evidence>
<name>D3Q9E9_STANL</name>
<feature type="transmembrane region" description="Helical" evidence="6">
    <location>
        <begin position="106"/>
        <end position="130"/>
    </location>
</feature>
<feature type="transmembrane region" description="Helical" evidence="6">
    <location>
        <begin position="175"/>
        <end position="193"/>
    </location>
</feature>
<feature type="transmembrane region" description="Helical" evidence="6">
    <location>
        <begin position="257"/>
        <end position="277"/>
    </location>
</feature>
<dbReference type="GO" id="GO:0005886">
    <property type="term" value="C:plasma membrane"/>
    <property type="evidence" value="ECO:0007669"/>
    <property type="project" value="UniProtKB-SubCell"/>
</dbReference>